<dbReference type="PANTHER" id="PTHR28674">
    <property type="entry name" value="SIMILAR TO DNA SEGMENT, CHR 10, WAYNE STATE UNIVERSITY 102,-EXPRESSED"/>
    <property type="match status" value="1"/>
</dbReference>
<dbReference type="InterPro" id="IPR027921">
    <property type="entry name" value="NOPCHAP1"/>
</dbReference>
<organism evidence="2 3">
    <name type="scientific">Smittium mucronatum</name>
    <dbReference type="NCBI Taxonomy" id="133383"/>
    <lineage>
        <taxon>Eukaryota</taxon>
        <taxon>Fungi</taxon>
        <taxon>Fungi incertae sedis</taxon>
        <taxon>Zoopagomycota</taxon>
        <taxon>Kickxellomycotina</taxon>
        <taxon>Harpellomycetes</taxon>
        <taxon>Harpellales</taxon>
        <taxon>Legeriomycetaceae</taxon>
        <taxon>Smittium</taxon>
    </lineage>
</organism>
<dbReference type="Pfam" id="PF15370">
    <property type="entry name" value="NOPCHAP1"/>
    <property type="match status" value="1"/>
</dbReference>
<dbReference type="GO" id="GO:0000492">
    <property type="term" value="P:box C/D snoRNP assembly"/>
    <property type="evidence" value="ECO:0007669"/>
    <property type="project" value="InterPro"/>
</dbReference>
<keyword evidence="3" id="KW-1185">Reference proteome</keyword>
<feature type="compositionally biased region" description="Basic and acidic residues" evidence="1">
    <location>
        <begin position="148"/>
        <end position="157"/>
    </location>
</feature>
<protein>
    <submittedName>
        <fullName evidence="2">Uncharacterized protein</fullName>
    </submittedName>
</protein>
<evidence type="ECO:0000313" key="3">
    <source>
        <dbReference type="Proteomes" id="UP000187455"/>
    </source>
</evidence>
<dbReference type="Proteomes" id="UP000187455">
    <property type="component" value="Unassembled WGS sequence"/>
</dbReference>
<dbReference type="EMBL" id="LSSL01005197">
    <property type="protein sequence ID" value="OLY78965.1"/>
    <property type="molecule type" value="Genomic_DNA"/>
</dbReference>
<dbReference type="PANTHER" id="PTHR28674:SF1">
    <property type="entry name" value="NOP PROTEIN CHAPERONE 1"/>
    <property type="match status" value="1"/>
</dbReference>
<accession>A0A1R0GPZ7</accession>
<feature type="compositionally biased region" description="Basic and acidic residues" evidence="1">
    <location>
        <begin position="1"/>
        <end position="27"/>
    </location>
</feature>
<gene>
    <name evidence="2" type="ORF">AYI68_g6978</name>
</gene>
<evidence type="ECO:0000313" key="2">
    <source>
        <dbReference type="EMBL" id="OLY78965.1"/>
    </source>
</evidence>
<evidence type="ECO:0000256" key="1">
    <source>
        <dbReference type="SAM" id="MobiDB-lite"/>
    </source>
</evidence>
<feature type="region of interest" description="Disordered" evidence="1">
    <location>
        <begin position="148"/>
        <end position="173"/>
    </location>
</feature>
<feature type="region of interest" description="Disordered" evidence="1">
    <location>
        <begin position="1"/>
        <end position="28"/>
    </location>
</feature>
<dbReference type="STRING" id="133383.A0A1R0GPZ7"/>
<comment type="caution">
    <text evidence="2">The sequence shown here is derived from an EMBL/GenBank/DDBJ whole genome shotgun (WGS) entry which is preliminary data.</text>
</comment>
<proteinExistence type="predicted"/>
<reference evidence="2 3" key="1">
    <citation type="journal article" date="2016" name="Mol. Biol. Evol.">
        <title>Genome-Wide Survey of Gut Fungi (Harpellales) Reveals the First Horizontally Transferred Ubiquitin Gene from a Mosquito Host.</title>
        <authorList>
            <person name="Wang Y."/>
            <person name="White M.M."/>
            <person name="Kvist S."/>
            <person name="Moncalvo J.M."/>
        </authorList>
    </citation>
    <scope>NUCLEOTIDE SEQUENCE [LARGE SCALE GENOMIC DNA]</scope>
    <source>
        <strain evidence="2 3">ALG-7-W6</strain>
    </source>
</reference>
<dbReference type="OrthoDB" id="1112980at2759"/>
<dbReference type="AlphaFoldDB" id="A0A1R0GPZ7"/>
<dbReference type="GO" id="GO:0062064">
    <property type="term" value="F:box C/D methylation guide snoRNP complex binding"/>
    <property type="evidence" value="ECO:0007669"/>
    <property type="project" value="TreeGrafter"/>
</dbReference>
<name>A0A1R0GPZ7_9FUNG</name>
<sequence>MKDKREDSKDDSRVSGEKNAKIQKTEFLEIEPENRSANIFKLTPDETQNKEVNNLVPKQNEKKTFEIKPPSELLSRIANFLPLLKQENEKLEQSLTSNPETLNIENIGEDETQFIEMDLNLGIFDVNGKVPTSLKSVEVSALPEEKPYDSDVVDNRENYLSGNPGTGPSEFLKISDAPQIKPKKRVIEVLKDNIPE</sequence>